<gene>
    <name evidence="1" type="ORF">AALA52_09990</name>
</gene>
<organism evidence="1 2">
    <name type="scientific">Lactococcus ileimucosae</name>
    <dbReference type="NCBI Taxonomy" id="2941329"/>
    <lineage>
        <taxon>Bacteria</taxon>
        <taxon>Bacillati</taxon>
        <taxon>Bacillota</taxon>
        <taxon>Bacilli</taxon>
        <taxon>Lactobacillales</taxon>
        <taxon>Streptococcaceae</taxon>
        <taxon>Lactococcus</taxon>
    </lineage>
</organism>
<accession>A0ABV4D4T6</accession>
<sequence>MDYRLETKEAFSLAAIGFSLQSDLSDMNAVIAEKTAFYKKLAQDGRLDALKQSATDDLEWSVNEVYQNKAWNYWSYTIKVDTN</sequence>
<proteinExistence type="predicted"/>
<name>A0ABV4D4T6_9LACT</name>
<evidence type="ECO:0000313" key="2">
    <source>
        <dbReference type="Proteomes" id="UP001565283"/>
    </source>
</evidence>
<protein>
    <submittedName>
        <fullName evidence="1">Uncharacterized protein</fullName>
    </submittedName>
</protein>
<dbReference type="Proteomes" id="UP001565283">
    <property type="component" value="Unassembled WGS sequence"/>
</dbReference>
<evidence type="ECO:0000313" key="1">
    <source>
        <dbReference type="EMBL" id="MEY8444551.1"/>
    </source>
</evidence>
<keyword evidence="2" id="KW-1185">Reference proteome</keyword>
<comment type="caution">
    <text evidence="1">The sequence shown here is derived from an EMBL/GenBank/DDBJ whole genome shotgun (WGS) entry which is preliminary data.</text>
</comment>
<dbReference type="RefSeq" id="WP_369948907.1">
    <property type="nucleotide sequence ID" value="NZ_JBCLSH010000064.1"/>
</dbReference>
<reference evidence="1 2" key="1">
    <citation type="submission" date="2024-03" db="EMBL/GenBank/DDBJ databases">
        <title>Mouse gut bacterial collection (mGBC) of GemPharmatech.</title>
        <authorList>
            <person name="He Y."/>
            <person name="Dong L."/>
            <person name="Wu D."/>
            <person name="Gao X."/>
            <person name="Lin Z."/>
        </authorList>
    </citation>
    <scope>NUCLEOTIDE SEQUENCE [LARGE SCALE GENOMIC DNA]</scope>
    <source>
        <strain evidence="1 2">61-15</strain>
    </source>
</reference>
<dbReference type="EMBL" id="JBCLSH010000064">
    <property type="protein sequence ID" value="MEY8444551.1"/>
    <property type="molecule type" value="Genomic_DNA"/>
</dbReference>